<dbReference type="CDD" id="cd16936">
    <property type="entry name" value="HATPase_RsbW-like"/>
    <property type="match status" value="1"/>
</dbReference>
<dbReference type="InterPro" id="IPR001932">
    <property type="entry name" value="PPM-type_phosphatase-like_dom"/>
</dbReference>
<dbReference type="SMART" id="SM00091">
    <property type="entry name" value="PAS"/>
    <property type="match status" value="1"/>
</dbReference>
<dbReference type="SUPFAM" id="SSF81606">
    <property type="entry name" value="PP2C-like"/>
    <property type="match status" value="1"/>
</dbReference>
<dbReference type="InterPro" id="IPR000014">
    <property type="entry name" value="PAS"/>
</dbReference>
<dbReference type="Pfam" id="PF08448">
    <property type="entry name" value="PAS_4"/>
    <property type="match status" value="1"/>
</dbReference>
<dbReference type="Gene3D" id="3.30.565.10">
    <property type="entry name" value="Histidine kinase-like ATPase, C-terminal domain"/>
    <property type="match status" value="1"/>
</dbReference>
<feature type="domain" description="PAS" evidence="2">
    <location>
        <begin position="44"/>
        <end position="72"/>
    </location>
</feature>
<dbReference type="SMART" id="SM00331">
    <property type="entry name" value="PP2C_SIG"/>
    <property type="match status" value="1"/>
</dbReference>
<dbReference type="PANTHER" id="PTHR43156">
    <property type="entry name" value="STAGE II SPORULATION PROTEIN E-RELATED"/>
    <property type="match status" value="1"/>
</dbReference>
<name>A0ABY9US74_9ACTN</name>
<dbReference type="RefSeq" id="WP_311034738.1">
    <property type="nucleotide sequence ID" value="NZ_CP117522.1"/>
</dbReference>
<sequence>MVTLRTVWATDLSRRHHTWQVIIEVSLIHRGGRTKPRDVVGHSLQHMSDPFLACDTDGRITYANVAAERVLGPTPSLVGRVLWETSPELRVPRVENLFRRSMASAAPLDLEARLPGEGRWHRIRLLPGPTGLNVLLSDIHEQRSREEERLRDEEATARRAARIGELTAVLARALTVDDVVEAVADQVLPPFGATGLIFECVEGDRMRVLGARGYPRDFLDHIEGVRLTRKTPIAAIMESRAPVFLSSYEEYRERFPDASESAFRRIKSAWVALPLIASGQPYGACVISFDEPHRFGEEERTLLTALGGLIGQAFERARLYDTAYSQAHELQRGMLPSTLPVRLAVSAAARFIPAGGTAVGGDWYDVLPLSAGRVALVVGDVMGHGLPEAATMGRLRTAVSTLAGIELPPDELLAHLNDLVTGLGDAYYATCLYAVYDPVTGMCTVARAGHPPPAIVHTDGTVHFPDSALNPPLGVATPPFETAEFPVPSGALLVLYTDGLIESRDRDFDHGMACLAETLTAAVASHPPGAETDLDALCDTVTQALRMEKQAGDDAALLIARVCHLTRESVACWQLPDGAVAAGRARELVREQLAAWHLDELSMTSELLVSELVGNVIRHARGPAELRLLRSDVLVCEVSDGSLTTPHIRRAAETDEGGRGLQLVEALSHRWGARYGRTGKCIWAEQLLPSQAQPSEELPPGTTCMDGLFDVPVAESEMRGPHPPCP</sequence>
<dbReference type="Gene3D" id="3.60.40.10">
    <property type="entry name" value="PPM-type phosphatase domain"/>
    <property type="match status" value="1"/>
</dbReference>
<evidence type="ECO:0000313" key="3">
    <source>
        <dbReference type="EMBL" id="WNE95389.1"/>
    </source>
</evidence>
<dbReference type="EMBL" id="CP117522">
    <property type="protein sequence ID" value="WNE95389.1"/>
    <property type="molecule type" value="Genomic_DNA"/>
</dbReference>
<dbReference type="InterPro" id="IPR029016">
    <property type="entry name" value="GAF-like_dom_sf"/>
</dbReference>
<dbReference type="InterPro" id="IPR003018">
    <property type="entry name" value="GAF"/>
</dbReference>
<reference evidence="3 4" key="1">
    <citation type="submission" date="2023-02" db="EMBL/GenBank/DDBJ databases">
        <title>Streptomyces sp. SCA4-21 with antifungal activity against Fusarium oxysporum f. sp. cubense, Streptomyces sp. SCA2-17 with antifungal activity against Fusarium oxysporum f. sp. cubense.</title>
        <authorList>
            <person name="Qi D."/>
        </authorList>
    </citation>
    <scope>NUCLEOTIDE SEQUENCE [LARGE SCALE GENOMIC DNA]</scope>
    <source>
        <strain evidence="3 4">SCA4-21</strain>
    </source>
</reference>
<dbReference type="SUPFAM" id="SSF55785">
    <property type="entry name" value="PYP-like sensor domain (PAS domain)"/>
    <property type="match status" value="1"/>
</dbReference>
<evidence type="ECO:0000256" key="1">
    <source>
        <dbReference type="ARBA" id="ARBA00022801"/>
    </source>
</evidence>
<dbReference type="Proteomes" id="UP001305606">
    <property type="component" value="Chromosome"/>
</dbReference>
<evidence type="ECO:0000313" key="4">
    <source>
        <dbReference type="Proteomes" id="UP001305606"/>
    </source>
</evidence>
<dbReference type="PROSITE" id="PS50112">
    <property type="entry name" value="PAS"/>
    <property type="match status" value="1"/>
</dbReference>
<dbReference type="Gene3D" id="3.30.450.40">
    <property type="match status" value="1"/>
</dbReference>
<dbReference type="InterPro" id="IPR052016">
    <property type="entry name" value="Bact_Sigma-Reg"/>
</dbReference>
<keyword evidence="1" id="KW-0378">Hydrolase</keyword>
<dbReference type="Pfam" id="PF13185">
    <property type="entry name" value="GAF_2"/>
    <property type="match status" value="1"/>
</dbReference>
<organism evidence="3 4">
    <name type="scientific">Streptomyces luomodiensis</name>
    <dbReference type="NCBI Taxonomy" id="3026192"/>
    <lineage>
        <taxon>Bacteria</taxon>
        <taxon>Bacillati</taxon>
        <taxon>Actinomycetota</taxon>
        <taxon>Actinomycetes</taxon>
        <taxon>Kitasatosporales</taxon>
        <taxon>Streptomycetaceae</taxon>
        <taxon>Streptomyces</taxon>
    </lineage>
</organism>
<dbReference type="CDD" id="cd00130">
    <property type="entry name" value="PAS"/>
    <property type="match status" value="1"/>
</dbReference>
<dbReference type="InterPro" id="IPR036457">
    <property type="entry name" value="PPM-type-like_dom_sf"/>
</dbReference>
<dbReference type="InterPro" id="IPR003594">
    <property type="entry name" value="HATPase_dom"/>
</dbReference>
<proteinExistence type="predicted"/>
<dbReference type="InterPro" id="IPR035965">
    <property type="entry name" value="PAS-like_dom_sf"/>
</dbReference>
<evidence type="ECO:0000259" key="2">
    <source>
        <dbReference type="PROSITE" id="PS50112"/>
    </source>
</evidence>
<dbReference type="Gene3D" id="3.30.450.20">
    <property type="entry name" value="PAS domain"/>
    <property type="match status" value="1"/>
</dbReference>
<dbReference type="PANTHER" id="PTHR43156:SF2">
    <property type="entry name" value="STAGE II SPORULATION PROTEIN E"/>
    <property type="match status" value="1"/>
</dbReference>
<dbReference type="Pfam" id="PF07228">
    <property type="entry name" value="SpoIIE"/>
    <property type="match status" value="1"/>
</dbReference>
<dbReference type="InterPro" id="IPR036890">
    <property type="entry name" value="HATPase_C_sf"/>
</dbReference>
<dbReference type="InterPro" id="IPR013656">
    <property type="entry name" value="PAS_4"/>
</dbReference>
<dbReference type="Pfam" id="PF13581">
    <property type="entry name" value="HATPase_c_2"/>
    <property type="match status" value="1"/>
</dbReference>
<dbReference type="SUPFAM" id="SSF55781">
    <property type="entry name" value="GAF domain-like"/>
    <property type="match status" value="1"/>
</dbReference>
<accession>A0ABY9US74</accession>
<protein>
    <submittedName>
        <fullName evidence="3">SpoIIE family protein phosphatase</fullName>
    </submittedName>
</protein>
<gene>
    <name evidence="3" type="ORF">PS467_08520</name>
</gene>
<keyword evidence="4" id="KW-1185">Reference proteome</keyword>